<dbReference type="Pfam" id="PF02735">
    <property type="entry name" value="Ku"/>
    <property type="match status" value="1"/>
</dbReference>
<dbReference type="Gene3D" id="3.40.50.410">
    <property type="entry name" value="von Willebrand factor, type A domain"/>
    <property type="match status" value="1"/>
</dbReference>
<accession>A0A1E3QW11</accession>
<evidence type="ECO:0000259" key="15">
    <source>
        <dbReference type="SMART" id="SM00559"/>
    </source>
</evidence>
<keyword evidence="5" id="KW-0547">Nucleotide-binding</keyword>
<evidence type="ECO:0000256" key="7">
    <source>
        <dbReference type="ARBA" id="ARBA00022801"/>
    </source>
</evidence>
<dbReference type="InterPro" id="IPR005161">
    <property type="entry name" value="Ku_N"/>
</dbReference>
<keyword evidence="8" id="KW-0347">Helicase</keyword>
<evidence type="ECO:0000256" key="10">
    <source>
        <dbReference type="ARBA" id="ARBA00022895"/>
    </source>
</evidence>
<proteinExistence type="predicted"/>
<evidence type="ECO:0000313" key="16">
    <source>
        <dbReference type="EMBL" id="ODQ81167.1"/>
    </source>
</evidence>
<dbReference type="GO" id="GO:0042162">
    <property type="term" value="F:telomeric DNA binding"/>
    <property type="evidence" value="ECO:0007669"/>
    <property type="project" value="TreeGrafter"/>
</dbReference>
<evidence type="ECO:0000256" key="6">
    <source>
        <dbReference type="ARBA" id="ARBA00022763"/>
    </source>
</evidence>
<evidence type="ECO:0000313" key="17">
    <source>
        <dbReference type="Proteomes" id="UP000094336"/>
    </source>
</evidence>
<evidence type="ECO:0000256" key="3">
    <source>
        <dbReference type="ARBA" id="ARBA00012551"/>
    </source>
</evidence>
<dbReference type="GO" id="GO:0005524">
    <property type="term" value="F:ATP binding"/>
    <property type="evidence" value="ECO:0007669"/>
    <property type="project" value="UniProtKB-KW"/>
</dbReference>
<dbReference type="GO" id="GO:0006303">
    <property type="term" value="P:double-strand break repair via nonhomologous end joining"/>
    <property type="evidence" value="ECO:0007669"/>
    <property type="project" value="InterPro"/>
</dbReference>
<dbReference type="Proteomes" id="UP000094336">
    <property type="component" value="Unassembled WGS sequence"/>
</dbReference>
<dbReference type="InterPro" id="IPR036465">
    <property type="entry name" value="vWFA_dom_sf"/>
</dbReference>
<dbReference type="EC" id="3.6.4.12" evidence="3"/>
<dbReference type="GO" id="GO:0000781">
    <property type="term" value="C:chromosome, telomeric region"/>
    <property type="evidence" value="ECO:0007669"/>
    <property type="project" value="UniProtKB-SubCell"/>
</dbReference>
<keyword evidence="4" id="KW-0158">Chromosome</keyword>
<gene>
    <name evidence="16" type="ORF">BABINDRAFT_120843</name>
</gene>
<keyword evidence="7" id="KW-0378">Hydrolase</keyword>
<keyword evidence="6" id="KW-0227">DNA damage</keyword>
<dbReference type="GeneID" id="30144790"/>
<organism evidence="16 17">
    <name type="scientific">Babjeviella inositovora NRRL Y-12698</name>
    <dbReference type="NCBI Taxonomy" id="984486"/>
    <lineage>
        <taxon>Eukaryota</taxon>
        <taxon>Fungi</taxon>
        <taxon>Dikarya</taxon>
        <taxon>Ascomycota</taxon>
        <taxon>Saccharomycotina</taxon>
        <taxon>Pichiomycetes</taxon>
        <taxon>Serinales incertae sedis</taxon>
        <taxon>Babjeviella</taxon>
    </lineage>
</organism>
<protein>
    <recommendedName>
        <fullName evidence="3">DNA helicase</fullName>
        <ecNumber evidence="3">3.6.4.12</ecNumber>
    </recommendedName>
</protein>
<evidence type="ECO:0000256" key="2">
    <source>
        <dbReference type="ARBA" id="ARBA00004574"/>
    </source>
</evidence>
<dbReference type="GO" id="GO:0000723">
    <property type="term" value="P:telomere maintenance"/>
    <property type="evidence" value="ECO:0007669"/>
    <property type="project" value="TreeGrafter"/>
</dbReference>
<keyword evidence="12" id="KW-0233">DNA recombination</keyword>
<dbReference type="Pfam" id="PF03731">
    <property type="entry name" value="Ku_N"/>
    <property type="match status" value="1"/>
</dbReference>
<dbReference type="SUPFAM" id="SSF100939">
    <property type="entry name" value="SPOC domain-like"/>
    <property type="match status" value="1"/>
</dbReference>
<dbReference type="InterPro" id="IPR006164">
    <property type="entry name" value="DNA_bd_Ku70/Ku80"/>
</dbReference>
<evidence type="ECO:0000256" key="14">
    <source>
        <dbReference type="ARBA" id="ARBA00023242"/>
    </source>
</evidence>
<reference evidence="17" key="1">
    <citation type="submission" date="2016-05" db="EMBL/GenBank/DDBJ databases">
        <title>Comparative genomics of biotechnologically important yeasts.</title>
        <authorList>
            <consortium name="DOE Joint Genome Institute"/>
            <person name="Riley R."/>
            <person name="Haridas S."/>
            <person name="Wolfe K.H."/>
            <person name="Lopes M.R."/>
            <person name="Hittinger C.T."/>
            <person name="Goker M."/>
            <person name="Salamov A."/>
            <person name="Wisecaver J."/>
            <person name="Long T.M."/>
            <person name="Aerts A.L."/>
            <person name="Barry K."/>
            <person name="Choi C."/>
            <person name="Clum A."/>
            <person name="Coughlan A.Y."/>
            <person name="Deshpande S."/>
            <person name="Douglass A.P."/>
            <person name="Hanson S.J."/>
            <person name="Klenk H.-P."/>
            <person name="Labutti K."/>
            <person name="Lapidus A."/>
            <person name="Lindquist E."/>
            <person name="Lipzen A."/>
            <person name="Meier-Kolthoff J.P."/>
            <person name="Ohm R.A."/>
            <person name="Otillar R.P."/>
            <person name="Pangilinan J."/>
            <person name="Peng Y."/>
            <person name="Rokas A."/>
            <person name="Rosa C.A."/>
            <person name="Scheuner C."/>
            <person name="Sibirny A.A."/>
            <person name="Slot J.C."/>
            <person name="Stielow J.B."/>
            <person name="Sun H."/>
            <person name="Kurtzman C.P."/>
            <person name="Blackwell M."/>
            <person name="Grigoriev I.V."/>
            <person name="Jeffries T.W."/>
        </authorList>
    </citation>
    <scope>NUCLEOTIDE SEQUENCE [LARGE SCALE GENOMIC DNA]</scope>
    <source>
        <strain evidence="17">NRRL Y-12698</strain>
    </source>
</reference>
<keyword evidence="17" id="KW-1185">Reference proteome</keyword>
<name>A0A1E3QW11_9ASCO</name>
<dbReference type="PANTHER" id="PTHR12604:SF4">
    <property type="entry name" value="X-RAY REPAIR CROSS-COMPLEMENTING PROTEIN 5"/>
    <property type="match status" value="1"/>
</dbReference>
<evidence type="ECO:0000256" key="11">
    <source>
        <dbReference type="ARBA" id="ARBA00023125"/>
    </source>
</evidence>
<comment type="subcellular location">
    <subcellularLocation>
        <location evidence="2">Chromosome</location>
        <location evidence="2">Telomere</location>
    </subcellularLocation>
    <subcellularLocation>
        <location evidence="1">Nucleus</location>
    </subcellularLocation>
</comment>
<keyword evidence="13" id="KW-0234">DNA repair</keyword>
<dbReference type="GO" id="GO:0003678">
    <property type="term" value="F:DNA helicase activity"/>
    <property type="evidence" value="ECO:0007669"/>
    <property type="project" value="UniProtKB-EC"/>
</dbReference>
<dbReference type="EMBL" id="KV454428">
    <property type="protein sequence ID" value="ODQ81167.1"/>
    <property type="molecule type" value="Genomic_DNA"/>
</dbReference>
<evidence type="ECO:0000256" key="5">
    <source>
        <dbReference type="ARBA" id="ARBA00022741"/>
    </source>
</evidence>
<feature type="domain" description="Ku" evidence="15">
    <location>
        <begin position="333"/>
        <end position="494"/>
    </location>
</feature>
<dbReference type="GO" id="GO:0016787">
    <property type="term" value="F:hydrolase activity"/>
    <property type="evidence" value="ECO:0007669"/>
    <property type="project" value="UniProtKB-KW"/>
</dbReference>
<evidence type="ECO:0000256" key="4">
    <source>
        <dbReference type="ARBA" id="ARBA00022454"/>
    </source>
</evidence>
<dbReference type="STRING" id="984486.A0A1E3QW11"/>
<keyword evidence="14" id="KW-0539">Nucleus</keyword>
<keyword evidence="11" id="KW-0238">DNA-binding</keyword>
<keyword evidence="10" id="KW-0779">Telomere</keyword>
<dbReference type="OrthoDB" id="30826at2759"/>
<evidence type="ECO:0000256" key="13">
    <source>
        <dbReference type="ARBA" id="ARBA00023204"/>
    </source>
</evidence>
<evidence type="ECO:0000256" key="8">
    <source>
        <dbReference type="ARBA" id="ARBA00022806"/>
    </source>
</evidence>
<dbReference type="PANTHER" id="PTHR12604">
    <property type="entry name" value="KU AUTOANTIGEN DNA HELICASE"/>
    <property type="match status" value="1"/>
</dbReference>
<dbReference type="GO" id="GO:0006310">
    <property type="term" value="P:DNA recombination"/>
    <property type="evidence" value="ECO:0007669"/>
    <property type="project" value="UniProtKB-KW"/>
</dbReference>
<evidence type="ECO:0000256" key="9">
    <source>
        <dbReference type="ARBA" id="ARBA00022840"/>
    </source>
</evidence>
<dbReference type="SMART" id="SM00559">
    <property type="entry name" value="Ku78"/>
    <property type="match status" value="1"/>
</dbReference>
<dbReference type="RefSeq" id="XP_018986495.1">
    <property type="nucleotide sequence ID" value="XM_019126936.1"/>
</dbReference>
<dbReference type="Gene3D" id="2.40.290.10">
    <property type="match status" value="1"/>
</dbReference>
<evidence type="ECO:0000256" key="12">
    <source>
        <dbReference type="ARBA" id="ARBA00023172"/>
    </source>
</evidence>
<sequence>MAEKEFTCFIVDLSPAMGSVHNARATTDLEHGLQYVKDLLAGKLIRGKKTDIVSVVGVHTKATRNSLSTDEHNVNMALLQSFTHMTYDAYRTLMAGEICRVNADPIRTDAYEANLFKALVYAMQLFIEATPASARDKPDKNLRVKRTIVLTTNLRTELEYDTELLTGVSQLMGQFNVQLIVNCVGLETGAVKAEDHTQQYNQRRWYDLIRDWNHTNKFEKVYDNAGLIADTDTLLRTRLEHPPGRYYKSTKLYTGDLRFAGNVKQLLGSSVGDTADSGSLRFPVEMYPAIRVEKLLSGSLTYLNRGEVRGVKSFREYYYEIPYRADDGDEYKKVPVEEVAIEKGFKYTTTDLIQLSQVLAESLKLPTQQALDIRGFVPQDELQPWYFSANEANYIVPASTSQFRDLMAFNAFVQALIELELYVVARYVQKKLADVSMLVLVPVVFREPPTVGAARHKRELSDDGFPVTAHALLAHRLPFKEDEKIGNFPALTNYGKGLTEHRYTDKFPTKEMQDLMDQYVDSMDMGAETRTEEAVMEPNYNKKSLPLPVKGRGNTVGMARVLREVKPVAYHIAAQTAVFKDIVSNAAASGGPIQEYVESEEAFANLPSSQNLKQLLSIPREKLANNEVLVRAMVEVFDIQIVDRTKSSARTGEGEYIGIVVPDIGEDE</sequence>
<evidence type="ECO:0000256" key="1">
    <source>
        <dbReference type="ARBA" id="ARBA00004123"/>
    </source>
</evidence>
<dbReference type="GO" id="GO:0003690">
    <property type="term" value="F:double-stranded DNA binding"/>
    <property type="evidence" value="ECO:0007669"/>
    <property type="project" value="TreeGrafter"/>
</dbReference>
<dbReference type="SUPFAM" id="SSF53300">
    <property type="entry name" value="vWA-like"/>
    <property type="match status" value="1"/>
</dbReference>
<dbReference type="InterPro" id="IPR016194">
    <property type="entry name" value="SPOC-like_C_dom_sf"/>
</dbReference>
<dbReference type="AlphaFoldDB" id="A0A1E3QW11"/>
<dbReference type="GO" id="GO:0043564">
    <property type="term" value="C:Ku70:Ku80 complex"/>
    <property type="evidence" value="ECO:0007669"/>
    <property type="project" value="TreeGrafter"/>
</dbReference>
<keyword evidence="9" id="KW-0067">ATP-binding</keyword>